<keyword evidence="8" id="KW-1185">Reference proteome</keyword>
<organism evidence="7 8">
    <name type="scientific">Adineta ricciae</name>
    <name type="common">Rotifer</name>
    <dbReference type="NCBI Taxonomy" id="249248"/>
    <lineage>
        <taxon>Eukaryota</taxon>
        <taxon>Metazoa</taxon>
        <taxon>Spiralia</taxon>
        <taxon>Gnathifera</taxon>
        <taxon>Rotifera</taxon>
        <taxon>Eurotatoria</taxon>
        <taxon>Bdelloidea</taxon>
        <taxon>Adinetida</taxon>
        <taxon>Adinetidae</taxon>
        <taxon>Adineta</taxon>
    </lineage>
</organism>
<evidence type="ECO:0000256" key="1">
    <source>
        <dbReference type="ARBA" id="ARBA00004167"/>
    </source>
</evidence>
<dbReference type="PANTHER" id="PTHR43920:SF5">
    <property type="entry name" value="CHLORIDE INTRACELLULAR CHANNEL CLIC"/>
    <property type="match status" value="1"/>
</dbReference>
<evidence type="ECO:0000313" key="7">
    <source>
        <dbReference type="EMBL" id="CAF1315998.1"/>
    </source>
</evidence>
<comment type="subcellular location">
    <subcellularLocation>
        <location evidence="1">Membrane</location>
        <topology evidence="1">Single-pass membrane protein</topology>
    </subcellularLocation>
</comment>
<evidence type="ECO:0000256" key="3">
    <source>
        <dbReference type="ARBA" id="ARBA00022692"/>
    </source>
</evidence>
<comment type="caution">
    <text evidence="7">The sequence shown here is derived from an EMBL/GenBank/DDBJ whole genome shotgun (WGS) entry which is preliminary data.</text>
</comment>
<proteinExistence type="inferred from homology"/>
<reference evidence="7" key="1">
    <citation type="submission" date="2021-02" db="EMBL/GenBank/DDBJ databases">
        <authorList>
            <person name="Nowell W R."/>
        </authorList>
    </citation>
    <scope>NUCLEOTIDE SEQUENCE</scope>
</reference>
<evidence type="ECO:0000256" key="2">
    <source>
        <dbReference type="ARBA" id="ARBA00007655"/>
    </source>
</evidence>
<dbReference type="PANTHER" id="PTHR43920">
    <property type="entry name" value="CHLORIDE INTRACELLULAR CHANNEL, ISOFORM A"/>
    <property type="match status" value="1"/>
</dbReference>
<evidence type="ECO:0000259" key="6">
    <source>
        <dbReference type="Pfam" id="PF22441"/>
    </source>
</evidence>
<dbReference type="Gene3D" id="3.40.30.10">
    <property type="entry name" value="Glutaredoxin"/>
    <property type="match status" value="1"/>
</dbReference>
<dbReference type="InterPro" id="IPR053823">
    <property type="entry name" value="CLIC_N"/>
</dbReference>
<dbReference type="Proteomes" id="UP000663828">
    <property type="component" value="Unassembled WGS sequence"/>
</dbReference>
<dbReference type="EMBL" id="CAJNOR010002594">
    <property type="protein sequence ID" value="CAF1315998.1"/>
    <property type="molecule type" value="Genomic_DNA"/>
</dbReference>
<keyword evidence="5" id="KW-0472">Membrane</keyword>
<gene>
    <name evidence="7" type="ORF">XAT740_LOCUS29644</name>
</gene>
<comment type="similarity">
    <text evidence="2">Belongs to the chloride channel CLIC family.</text>
</comment>
<evidence type="ECO:0000256" key="4">
    <source>
        <dbReference type="ARBA" id="ARBA00022989"/>
    </source>
</evidence>
<dbReference type="Gene3D" id="1.20.1050.10">
    <property type="match status" value="1"/>
</dbReference>
<dbReference type="SUPFAM" id="SSF47616">
    <property type="entry name" value="GST C-terminal domain-like"/>
    <property type="match status" value="1"/>
</dbReference>
<dbReference type="GO" id="GO:0005254">
    <property type="term" value="F:chloride channel activity"/>
    <property type="evidence" value="ECO:0007669"/>
    <property type="project" value="TreeGrafter"/>
</dbReference>
<dbReference type="SUPFAM" id="SSF52833">
    <property type="entry name" value="Thioredoxin-like"/>
    <property type="match status" value="1"/>
</dbReference>
<evidence type="ECO:0000313" key="8">
    <source>
        <dbReference type="Proteomes" id="UP000663828"/>
    </source>
</evidence>
<sequence length="488" mass="56428">MGDESDEEQFDPRTLLNDGDDQKLHLFIKAGRDGRSKGACPFCHDVFLKLLIKREADNEFSFDVITINCANPPKEFKEISKKLPTLVHGDIVLNDVDDIEDYLDSSFSNFKLSNRDPEAFKVQSNVFTRFTYLIKDVTNNPQPLLDELEKIDAFLQRRGTKFMCGNEITGLDCSLWPKLQHIRVAADYILRLAIPAEFTALWRYLNSAYELDAFVKSCPSDQEIVLHWIRRETSPKQYLQLTKEEPRYSLDVPQKQSYLISRSQKRQVLINYFLWIAAVVLVYRNSERMTSATDLSVDELLLLQENQHHVSNYITSNVKPIGSERKIGQVINRSNRFVSENKSSLKPIELGYKNDSSILSEVRDDFRPLATIGKINNEMEPLIYHSYPKHSSLLASHGVDNFLHPQKFHPNVIGRVQTVNPTSFFRAPHPLTISRYLHSNSSRSIPPVFTHPFQCTRERFQVNSIGRPILRNNSYHHLLPMHTLKIRR</sequence>
<keyword evidence="4" id="KW-1133">Transmembrane helix</keyword>
<dbReference type="GO" id="GO:0016324">
    <property type="term" value="C:apical plasma membrane"/>
    <property type="evidence" value="ECO:0007669"/>
    <property type="project" value="TreeGrafter"/>
</dbReference>
<evidence type="ECO:0000256" key="5">
    <source>
        <dbReference type="ARBA" id="ARBA00023136"/>
    </source>
</evidence>
<keyword evidence="3" id="KW-0812">Transmembrane</keyword>
<accession>A0A815ERM4</accession>
<protein>
    <recommendedName>
        <fullName evidence="6">CLIC N-terminal domain-containing protein</fullName>
    </recommendedName>
</protein>
<dbReference type="GO" id="GO:0005737">
    <property type="term" value="C:cytoplasm"/>
    <property type="evidence" value="ECO:0007669"/>
    <property type="project" value="TreeGrafter"/>
</dbReference>
<dbReference type="InterPro" id="IPR036249">
    <property type="entry name" value="Thioredoxin-like_sf"/>
</dbReference>
<feature type="domain" description="CLIC N-terminal" evidence="6">
    <location>
        <begin position="23"/>
        <end position="107"/>
    </location>
</feature>
<name>A0A815ERM4_ADIRI</name>
<dbReference type="Pfam" id="PF22441">
    <property type="entry name" value="CLIC-like_N"/>
    <property type="match status" value="1"/>
</dbReference>
<dbReference type="Pfam" id="PF13410">
    <property type="entry name" value="GST_C_2"/>
    <property type="match status" value="1"/>
</dbReference>
<dbReference type="InterPro" id="IPR036282">
    <property type="entry name" value="Glutathione-S-Trfase_C_sf"/>
</dbReference>
<dbReference type="AlphaFoldDB" id="A0A815ERM4"/>